<keyword evidence="2" id="KW-1185">Reference proteome</keyword>
<comment type="caution">
    <text evidence="1">The sequence shown here is derived from an EMBL/GenBank/DDBJ whole genome shotgun (WGS) entry which is preliminary data.</text>
</comment>
<dbReference type="Proteomes" id="UP001219525">
    <property type="component" value="Unassembled WGS sequence"/>
</dbReference>
<protein>
    <submittedName>
        <fullName evidence="1">Uncharacterized protein</fullName>
    </submittedName>
</protein>
<dbReference type="AlphaFoldDB" id="A0AAD6V8X0"/>
<evidence type="ECO:0000313" key="1">
    <source>
        <dbReference type="EMBL" id="KAJ7205814.1"/>
    </source>
</evidence>
<dbReference type="EMBL" id="JARJCW010000042">
    <property type="protein sequence ID" value="KAJ7205814.1"/>
    <property type="molecule type" value="Genomic_DNA"/>
</dbReference>
<accession>A0AAD6V8X0</accession>
<sequence length="229" mass="25012">MFCSSFMQCISKTGWHSVKISERSQDWMYFGLRRIRGCLSGLSGQVEWRVLRVIRPNKAGVTACHARTTSVLYGHGTKITSPVFLSEIQFPDELRFYSNPTPRSPGHVEYDEAAAILLRKHVLCTSPRVHAVGVDIEGSRECSDAARAGAGGLTRRPTTAAAMMGAAGVSGRARHGRPRLFRGDGPTRVAARPETVLVGCCVTHMCARRLARSWHANPSHTVQVVAEGN</sequence>
<evidence type="ECO:0000313" key="2">
    <source>
        <dbReference type="Proteomes" id="UP001219525"/>
    </source>
</evidence>
<gene>
    <name evidence="1" type="ORF">GGX14DRAFT_397510</name>
</gene>
<proteinExistence type="predicted"/>
<name>A0AAD6V8X0_9AGAR</name>
<reference evidence="1" key="1">
    <citation type="submission" date="2023-03" db="EMBL/GenBank/DDBJ databases">
        <title>Massive genome expansion in bonnet fungi (Mycena s.s.) driven by repeated elements and novel gene families across ecological guilds.</title>
        <authorList>
            <consortium name="Lawrence Berkeley National Laboratory"/>
            <person name="Harder C.B."/>
            <person name="Miyauchi S."/>
            <person name="Viragh M."/>
            <person name="Kuo A."/>
            <person name="Thoen E."/>
            <person name="Andreopoulos B."/>
            <person name="Lu D."/>
            <person name="Skrede I."/>
            <person name="Drula E."/>
            <person name="Henrissat B."/>
            <person name="Morin E."/>
            <person name="Kohler A."/>
            <person name="Barry K."/>
            <person name="LaButti K."/>
            <person name="Morin E."/>
            <person name="Salamov A."/>
            <person name="Lipzen A."/>
            <person name="Mereny Z."/>
            <person name="Hegedus B."/>
            <person name="Baldrian P."/>
            <person name="Stursova M."/>
            <person name="Weitz H."/>
            <person name="Taylor A."/>
            <person name="Grigoriev I.V."/>
            <person name="Nagy L.G."/>
            <person name="Martin F."/>
            <person name="Kauserud H."/>
        </authorList>
    </citation>
    <scope>NUCLEOTIDE SEQUENCE</scope>
    <source>
        <strain evidence="1">9144</strain>
    </source>
</reference>
<organism evidence="1 2">
    <name type="scientific">Mycena pura</name>
    <dbReference type="NCBI Taxonomy" id="153505"/>
    <lineage>
        <taxon>Eukaryota</taxon>
        <taxon>Fungi</taxon>
        <taxon>Dikarya</taxon>
        <taxon>Basidiomycota</taxon>
        <taxon>Agaricomycotina</taxon>
        <taxon>Agaricomycetes</taxon>
        <taxon>Agaricomycetidae</taxon>
        <taxon>Agaricales</taxon>
        <taxon>Marasmiineae</taxon>
        <taxon>Mycenaceae</taxon>
        <taxon>Mycena</taxon>
    </lineage>
</organism>